<feature type="region of interest" description="Disordered" evidence="1">
    <location>
        <begin position="1"/>
        <end position="104"/>
    </location>
</feature>
<organism evidence="2">
    <name type="scientific">uncultured Friedmanniella sp</name>
    <dbReference type="NCBI Taxonomy" id="335381"/>
    <lineage>
        <taxon>Bacteria</taxon>
        <taxon>Bacillati</taxon>
        <taxon>Actinomycetota</taxon>
        <taxon>Actinomycetes</taxon>
        <taxon>Propionibacteriales</taxon>
        <taxon>Nocardioidaceae</taxon>
        <taxon>Friedmanniella</taxon>
        <taxon>environmental samples</taxon>
    </lineage>
</organism>
<accession>A0A6J4KY52</accession>
<protein>
    <submittedName>
        <fullName evidence="2">Uncharacterized protein</fullName>
    </submittedName>
</protein>
<feature type="compositionally biased region" description="Basic and acidic residues" evidence="1">
    <location>
        <begin position="174"/>
        <end position="190"/>
    </location>
</feature>
<sequence>DRRPRPGTSDPARGGGAAARLAADRGGRPGRAGLPHRLVGLLAGAHRGRPVRGGGARRPGHGAGRGVAAAEPGADDAAGGLRRGSRPGGGGQHLRRRGSGAHAHRCRRLRLLHHGAAGPGRAGVGTGRLRRRRAVPRRAVVRLRGPRGRADVRLPGGLPGADPVRRRGGRGRPPGRDERGPDRRAPAARL</sequence>
<gene>
    <name evidence="2" type="ORF">AVDCRST_MAG48-2430</name>
</gene>
<feature type="non-terminal residue" evidence="2">
    <location>
        <position position="1"/>
    </location>
</feature>
<proteinExistence type="predicted"/>
<feature type="compositionally biased region" description="Low complexity" evidence="1">
    <location>
        <begin position="66"/>
        <end position="80"/>
    </location>
</feature>
<dbReference type="EMBL" id="CADCTS010000350">
    <property type="protein sequence ID" value="CAA9317222.1"/>
    <property type="molecule type" value="Genomic_DNA"/>
</dbReference>
<feature type="region of interest" description="Disordered" evidence="1">
    <location>
        <begin position="142"/>
        <end position="190"/>
    </location>
</feature>
<name>A0A6J4KY52_9ACTN</name>
<feature type="non-terminal residue" evidence="2">
    <location>
        <position position="190"/>
    </location>
</feature>
<evidence type="ECO:0000256" key="1">
    <source>
        <dbReference type="SAM" id="MobiDB-lite"/>
    </source>
</evidence>
<dbReference type="AlphaFoldDB" id="A0A6J4KY52"/>
<feature type="compositionally biased region" description="Basic residues" evidence="1">
    <location>
        <begin position="93"/>
        <end position="104"/>
    </location>
</feature>
<reference evidence="2" key="1">
    <citation type="submission" date="2020-02" db="EMBL/GenBank/DDBJ databases">
        <authorList>
            <person name="Meier V. D."/>
        </authorList>
    </citation>
    <scope>NUCLEOTIDE SEQUENCE</scope>
    <source>
        <strain evidence="2">AVDCRST_MAG48</strain>
    </source>
</reference>
<evidence type="ECO:0000313" key="2">
    <source>
        <dbReference type="EMBL" id="CAA9317222.1"/>
    </source>
</evidence>
<feature type="compositionally biased region" description="Gly residues" evidence="1">
    <location>
        <begin position="51"/>
        <end position="65"/>
    </location>
</feature>